<comment type="caution">
    <text evidence="1">The sequence shown here is derived from an EMBL/GenBank/DDBJ whole genome shotgun (WGS) entry which is preliminary data.</text>
</comment>
<dbReference type="Proteomes" id="UP000315303">
    <property type="component" value="Unassembled WGS sequence"/>
</dbReference>
<reference evidence="1 2" key="1">
    <citation type="submission" date="2019-01" db="EMBL/GenBank/DDBJ databases">
        <title>Litorilituus lipolytica sp. nov., isolated from intertidal sand of the Yellow Sea in China.</title>
        <authorList>
            <person name="Liu A."/>
        </authorList>
    </citation>
    <scope>NUCLEOTIDE SEQUENCE [LARGE SCALE GENOMIC DNA]</scope>
    <source>
        <strain evidence="1 2">RZ04</strain>
    </source>
</reference>
<sequence>MKSRIELNKFREANSFYLLESSIDKDICSNVLASLNKPREHNFMKNKESLRKGEGGLVNLGLPEMLIQTELNLPRTVMHGKNANSSRVEEFVVDLNKDGTNEFVYRSTGYLSSIWVHSFYLLTAAYDSKKYSRFGEFMMKQRELGNVSNFLWQWQEFNDLESGNFVRTFGSQVIYEFIEFNKQYYLLATRSVIKENSPIQVAVVQLGSASDIYPACLFETKFIVN</sequence>
<evidence type="ECO:0000313" key="1">
    <source>
        <dbReference type="EMBL" id="TPH12196.1"/>
    </source>
</evidence>
<evidence type="ECO:0000313" key="2">
    <source>
        <dbReference type="Proteomes" id="UP000315303"/>
    </source>
</evidence>
<gene>
    <name evidence="1" type="ORF">EPA86_17775</name>
</gene>
<dbReference type="AlphaFoldDB" id="A0A502KL65"/>
<name>A0A502KL65_9GAMM</name>
<dbReference type="EMBL" id="SAWY01000041">
    <property type="protein sequence ID" value="TPH12196.1"/>
    <property type="molecule type" value="Genomic_DNA"/>
</dbReference>
<organism evidence="1 2">
    <name type="scientific">Litorilituus lipolyticus</name>
    <dbReference type="NCBI Taxonomy" id="2491017"/>
    <lineage>
        <taxon>Bacteria</taxon>
        <taxon>Pseudomonadati</taxon>
        <taxon>Pseudomonadota</taxon>
        <taxon>Gammaproteobacteria</taxon>
        <taxon>Alteromonadales</taxon>
        <taxon>Colwelliaceae</taxon>
        <taxon>Litorilituus</taxon>
    </lineage>
</organism>
<proteinExistence type="predicted"/>
<dbReference type="RefSeq" id="WP_140605726.1">
    <property type="nucleotide sequence ID" value="NZ_SAWY01000041.1"/>
</dbReference>
<dbReference type="OrthoDB" id="9822513at2"/>
<protein>
    <submittedName>
        <fullName evidence="1">Uncharacterized protein</fullName>
    </submittedName>
</protein>
<keyword evidence="2" id="KW-1185">Reference proteome</keyword>
<accession>A0A502KL65</accession>